<sequence length="509" mass="54061">MQPLNHSPPLSSVLLPLLLLDTLPLLCTAYPDLYSIFQSRLSEDSEIYLPTDLTPRWTTHGAPNFAIGVRPATEDDVVAALRTAVENDMPFLATGGGHGYTSSYADLQGGVQIDMSGFDSVDVDEQSGEVVVGAGAVFADLFGPVADAGREIQTGSCSCVGVIGATLGGGIGRYQGLHGLIVDALLSARVLLANGTIVEASHTSNPDLFWALRGAGMNFAIVLSATYTTHPQTNNGTVLNVDIAYPPAAAPELFAFLASFSQRNNASATGLPPALSIVLAVSWNDDLAGMNIVLNAIFAGPADTGLAHLAPLLSSPTLQPLRTNITTALPWRAISTTASFGSDAAECARPVHRNMYGLSIQRIDIPAFTAYFDTLSTLMHDEPTTRQTHWIIEGFPNTAARAVPSSETAYPHRDAFAHLLMAYVYPRPGTPGAVEGLEERIDGLAREARAQLQAGGAHEGVYVSYGHGDEGVAAWYGEGNLGRLRELKRVWDPEGWFGWNNGVLRAHDG</sequence>
<dbReference type="OrthoDB" id="415825at2759"/>
<dbReference type="Pfam" id="PF08031">
    <property type="entry name" value="BBE"/>
    <property type="match status" value="1"/>
</dbReference>
<feature type="domain" description="FAD-binding PCMH-type" evidence="7">
    <location>
        <begin position="59"/>
        <end position="232"/>
    </location>
</feature>
<dbReference type="Proteomes" id="UP000799437">
    <property type="component" value="Unassembled WGS sequence"/>
</dbReference>
<dbReference type="RefSeq" id="XP_033603992.1">
    <property type="nucleotide sequence ID" value="XM_033746395.1"/>
</dbReference>
<feature type="signal peptide" evidence="6">
    <location>
        <begin position="1"/>
        <end position="29"/>
    </location>
</feature>
<comment type="cofactor">
    <cofactor evidence="1">
        <name>FAD</name>
        <dbReference type="ChEBI" id="CHEBI:57692"/>
    </cofactor>
</comment>
<dbReference type="PROSITE" id="PS51387">
    <property type="entry name" value="FAD_PCMH"/>
    <property type="match status" value="1"/>
</dbReference>
<evidence type="ECO:0000256" key="6">
    <source>
        <dbReference type="SAM" id="SignalP"/>
    </source>
</evidence>
<dbReference type="SUPFAM" id="SSF55103">
    <property type="entry name" value="FAD-linked oxidases, C-terminal domain"/>
    <property type="match status" value="1"/>
</dbReference>
<proteinExistence type="inferred from homology"/>
<dbReference type="AlphaFoldDB" id="A0A6A6WJK9"/>
<dbReference type="InterPro" id="IPR036318">
    <property type="entry name" value="FAD-bd_PCMH-like_sf"/>
</dbReference>
<evidence type="ECO:0000256" key="4">
    <source>
        <dbReference type="ARBA" id="ARBA00022827"/>
    </source>
</evidence>
<gene>
    <name evidence="8" type="ORF">EJ05DRAFT_496450</name>
</gene>
<dbReference type="GO" id="GO:0016491">
    <property type="term" value="F:oxidoreductase activity"/>
    <property type="evidence" value="ECO:0007669"/>
    <property type="project" value="UniProtKB-KW"/>
</dbReference>
<dbReference type="Gene3D" id="3.30.465.10">
    <property type="match status" value="1"/>
</dbReference>
<feature type="chain" id="PRO_5025649370" evidence="6">
    <location>
        <begin position="30"/>
        <end position="509"/>
    </location>
</feature>
<dbReference type="Gene3D" id="3.40.462.20">
    <property type="match status" value="1"/>
</dbReference>
<comment type="similarity">
    <text evidence="2">Belongs to the oxygen-dependent FAD-linked oxidoreductase family.</text>
</comment>
<dbReference type="PANTHER" id="PTHR42973">
    <property type="entry name" value="BINDING OXIDOREDUCTASE, PUTATIVE (AFU_ORTHOLOGUE AFUA_1G17690)-RELATED"/>
    <property type="match status" value="1"/>
</dbReference>
<dbReference type="PANTHER" id="PTHR42973:SF9">
    <property type="entry name" value="FAD-BINDING PCMH-TYPE DOMAIN-CONTAINING PROTEIN-RELATED"/>
    <property type="match status" value="1"/>
</dbReference>
<accession>A0A6A6WJK9</accession>
<dbReference type="GeneID" id="54487449"/>
<organism evidence="8 9">
    <name type="scientific">Pseudovirgaria hyperparasitica</name>
    <dbReference type="NCBI Taxonomy" id="470096"/>
    <lineage>
        <taxon>Eukaryota</taxon>
        <taxon>Fungi</taxon>
        <taxon>Dikarya</taxon>
        <taxon>Ascomycota</taxon>
        <taxon>Pezizomycotina</taxon>
        <taxon>Dothideomycetes</taxon>
        <taxon>Dothideomycetes incertae sedis</taxon>
        <taxon>Acrospermales</taxon>
        <taxon>Acrospermaceae</taxon>
        <taxon>Pseudovirgaria</taxon>
    </lineage>
</organism>
<keyword evidence="3" id="KW-0285">Flavoprotein</keyword>
<evidence type="ECO:0000313" key="8">
    <source>
        <dbReference type="EMBL" id="KAF2761541.1"/>
    </source>
</evidence>
<dbReference type="EMBL" id="ML996566">
    <property type="protein sequence ID" value="KAF2761541.1"/>
    <property type="molecule type" value="Genomic_DNA"/>
</dbReference>
<dbReference type="InterPro" id="IPR012951">
    <property type="entry name" value="BBE"/>
</dbReference>
<evidence type="ECO:0000256" key="2">
    <source>
        <dbReference type="ARBA" id="ARBA00005466"/>
    </source>
</evidence>
<evidence type="ECO:0000256" key="3">
    <source>
        <dbReference type="ARBA" id="ARBA00022630"/>
    </source>
</evidence>
<dbReference type="InterPro" id="IPR016169">
    <property type="entry name" value="FAD-bd_PCMH_sub2"/>
</dbReference>
<evidence type="ECO:0000256" key="5">
    <source>
        <dbReference type="ARBA" id="ARBA00023002"/>
    </source>
</evidence>
<keyword evidence="4" id="KW-0274">FAD</keyword>
<evidence type="ECO:0000313" key="9">
    <source>
        <dbReference type="Proteomes" id="UP000799437"/>
    </source>
</evidence>
<dbReference type="InterPro" id="IPR016166">
    <property type="entry name" value="FAD-bd_PCMH"/>
</dbReference>
<keyword evidence="6" id="KW-0732">Signal</keyword>
<evidence type="ECO:0000259" key="7">
    <source>
        <dbReference type="PROSITE" id="PS51387"/>
    </source>
</evidence>
<dbReference type="GO" id="GO:0071949">
    <property type="term" value="F:FAD binding"/>
    <property type="evidence" value="ECO:0007669"/>
    <property type="project" value="InterPro"/>
</dbReference>
<protein>
    <submittedName>
        <fullName evidence="8">FAD-dependent oxidase</fullName>
    </submittedName>
</protein>
<evidence type="ECO:0000256" key="1">
    <source>
        <dbReference type="ARBA" id="ARBA00001974"/>
    </source>
</evidence>
<name>A0A6A6WJK9_9PEZI</name>
<dbReference type="InterPro" id="IPR006094">
    <property type="entry name" value="Oxid_FAD_bind_N"/>
</dbReference>
<keyword evidence="5" id="KW-0560">Oxidoreductase</keyword>
<reference evidence="8" key="1">
    <citation type="journal article" date="2020" name="Stud. Mycol.">
        <title>101 Dothideomycetes genomes: a test case for predicting lifestyles and emergence of pathogens.</title>
        <authorList>
            <person name="Haridas S."/>
            <person name="Albert R."/>
            <person name="Binder M."/>
            <person name="Bloem J."/>
            <person name="Labutti K."/>
            <person name="Salamov A."/>
            <person name="Andreopoulos B."/>
            <person name="Baker S."/>
            <person name="Barry K."/>
            <person name="Bills G."/>
            <person name="Bluhm B."/>
            <person name="Cannon C."/>
            <person name="Castanera R."/>
            <person name="Culley D."/>
            <person name="Daum C."/>
            <person name="Ezra D."/>
            <person name="Gonzalez J."/>
            <person name="Henrissat B."/>
            <person name="Kuo A."/>
            <person name="Liang C."/>
            <person name="Lipzen A."/>
            <person name="Lutzoni F."/>
            <person name="Magnuson J."/>
            <person name="Mondo S."/>
            <person name="Nolan M."/>
            <person name="Ohm R."/>
            <person name="Pangilinan J."/>
            <person name="Park H.-J."/>
            <person name="Ramirez L."/>
            <person name="Alfaro M."/>
            <person name="Sun H."/>
            <person name="Tritt A."/>
            <person name="Yoshinaga Y."/>
            <person name="Zwiers L.-H."/>
            <person name="Turgeon B."/>
            <person name="Goodwin S."/>
            <person name="Spatafora J."/>
            <person name="Crous P."/>
            <person name="Grigoriev I."/>
        </authorList>
    </citation>
    <scope>NUCLEOTIDE SEQUENCE</scope>
    <source>
        <strain evidence="8">CBS 121739</strain>
    </source>
</reference>
<dbReference type="InterPro" id="IPR016164">
    <property type="entry name" value="FAD-linked_Oxase-like_C"/>
</dbReference>
<dbReference type="InterPro" id="IPR050416">
    <property type="entry name" value="FAD-linked_Oxidoreductase"/>
</dbReference>
<dbReference type="SUPFAM" id="SSF56176">
    <property type="entry name" value="FAD-binding/transporter-associated domain-like"/>
    <property type="match status" value="1"/>
</dbReference>
<dbReference type="Pfam" id="PF01565">
    <property type="entry name" value="FAD_binding_4"/>
    <property type="match status" value="1"/>
</dbReference>
<keyword evidence="9" id="KW-1185">Reference proteome</keyword>